<dbReference type="EMBL" id="JAUSRD010000017">
    <property type="protein sequence ID" value="MDP9896351.1"/>
    <property type="molecule type" value="Genomic_DNA"/>
</dbReference>
<feature type="region of interest" description="Disordered" evidence="1">
    <location>
        <begin position="41"/>
        <end position="68"/>
    </location>
</feature>
<gene>
    <name evidence="2" type="ORF">J2W31_005486</name>
</gene>
<name>A0AAW8D913_9BURK</name>
<dbReference type="AlphaFoldDB" id="A0AAW8D913"/>
<protein>
    <submittedName>
        <fullName evidence="2">Uncharacterized protein</fullName>
    </submittedName>
</protein>
<proteinExistence type="predicted"/>
<sequence>MILFGHYGKNGKNRQFTPGDTALETQASITDLRRLAHNSPTAASLPSIAGATTGAARRADGGVVKSAF</sequence>
<dbReference type="RefSeq" id="WP_307686703.1">
    <property type="nucleotide sequence ID" value="NZ_JAUSRD010000017.1"/>
</dbReference>
<evidence type="ECO:0000313" key="2">
    <source>
        <dbReference type="EMBL" id="MDP9896351.1"/>
    </source>
</evidence>
<organism evidence="2 3">
    <name type="scientific">Variovorax boronicumulans</name>
    <dbReference type="NCBI Taxonomy" id="436515"/>
    <lineage>
        <taxon>Bacteria</taxon>
        <taxon>Pseudomonadati</taxon>
        <taxon>Pseudomonadota</taxon>
        <taxon>Betaproteobacteria</taxon>
        <taxon>Burkholderiales</taxon>
        <taxon>Comamonadaceae</taxon>
        <taxon>Variovorax</taxon>
    </lineage>
</organism>
<evidence type="ECO:0000256" key="1">
    <source>
        <dbReference type="SAM" id="MobiDB-lite"/>
    </source>
</evidence>
<dbReference type="Proteomes" id="UP001242045">
    <property type="component" value="Unassembled WGS sequence"/>
</dbReference>
<comment type="caution">
    <text evidence="2">The sequence shown here is derived from an EMBL/GenBank/DDBJ whole genome shotgun (WGS) entry which is preliminary data.</text>
</comment>
<accession>A0AAW8D913</accession>
<reference evidence="2" key="1">
    <citation type="submission" date="2023-07" db="EMBL/GenBank/DDBJ databases">
        <title>Sorghum-associated microbial communities from plants grown in Nebraska, USA.</title>
        <authorList>
            <person name="Schachtman D."/>
        </authorList>
    </citation>
    <scope>NUCLEOTIDE SEQUENCE</scope>
    <source>
        <strain evidence="2">DS3754</strain>
    </source>
</reference>
<evidence type="ECO:0000313" key="3">
    <source>
        <dbReference type="Proteomes" id="UP001242045"/>
    </source>
</evidence>